<feature type="region of interest" description="Disordered" evidence="1">
    <location>
        <begin position="158"/>
        <end position="178"/>
    </location>
</feature>
<name>A0AA39UHS8_9AGAR</name>
<sequence>MQLLFICDLVSSGLVCPVFFIEKLDVSNELHFGPYCNIPRSIGYCRSQPMVSSAQEEFKLDNLPGSVYPNTLNLQGCLSNTLPPVQLVPHWMIKSSEFIVSSIKAGAVYSDITGRAGPLEGKSFNLQRAAPLDWRRETALEVIEIRYNSDIFSNSSANKLEKKDGKSTMMQQPPETSIGPMWAESLQKLGGARSPYDPGCRL</sequence>
<proteinExistence type="predicted"/>
<dbReference type="EMBL" id="JAUEPU010000088">
    <property type="protein sequence ID" value="KAK0479415.1"/>
    <property type="molecule type" value="Genomic_DNA"/>
</dbReference>
<evidence type="ECO:0000256" key="1">
    <source>
        <dbReference type="SAM" id="MobiDB-lite"/>
    </source>
</evidence>
<dbReference type="Proteomes" id="UP001175228">
    <property type="component" value="Unassembled WGS sequence"/>
</dbReference>
<keyword evidence="3" id="KW-1185">Reference proteome</keyword>
<evidence type="ECO:0000313" key="3">
    <source>
        <dbReference type="Proteomes" id="UP001175228"/>
    </source>
</evidence>
<reference evidence="2" key="1">
    <citation type="submission" date="2023-06" db="EMBL/GenBank/DDBJ databases">
        <authorList>
            <consortium name="Lawrence Berkeley National Laboratory"/>
            <person name="Ahrendt S."/>
            <person name="Sahu N."/>
            <person name="Indic B."/>
            <person name="Wong-Bajracharya J."/>
            <person name="Merenyi Z."/>
            <person name="Ke H.-M."/>
            <person name="Monk M."/>
            <person name="Kocsube S."/>
            <person name="Drula E."/>
            <person name="Lipzen A."/>
            <person name="Balint B."/>
            <person name="Henrissat B."/>
            <person name="Andreopoulos B."/>
            <person name="Martin F.M."/>
            <person name="Harder C.B."/>
            <person name="Rigling D."/>
            <person name="Ford K.L."/>
            <person name="Foster G.D."/>
            <person name="Pangilinan J."/>
            <person name="Papanicolaou A."/>
            <person name="Barry K."/>
            <person name="LaButti K."/>
            <person name="Viragh M."/>
            <person name="Koriabine M."/>
            <person name="Yan M."/>
            <person name="Riley R."/>
            <person name="Champramary S."/>
            <person name="Plett K.L."/>
            <person name="Tsai I.J."/>
            <person name="Slot J."/>
            <person name="Sipos G."/>
            <person name="Plett J."/>
            <person name="Nagy L.G."/>
            <person name="Grigoriev I.V."/>
        </authorList>
    </citation>
    <scope>NUCLEOTIDE SEQUENCE</scope>
    <source>
        <strain evidence="2">HWK02</strain>
    </source>
</reference>
<dbReference type="AlphaFoldDB" id="A0AA39UHS8"/>
<accession>A0AA39UHS8</accession>
<gene>
    <name evidence="2" type="ORF">EDD18DRAFT_1113841</name>
</gene>
<evidence type="ECO:0000313" key="2">
    <source>
        <dbReference type="EMBL" id="KAK0479415.1"/>
    </source>
</evidence>
<comment type="caution">
    <text evidence="2">The sequence shown here is derived from an EMBL/GenBank/DDBJ whole genome shotgun (WGS) entry which is preliminary data.</text>
</comment>
<organism evidence="2 3">
    <name type="scientific">Armillaria luteobubalina</name>
    <dbReference type="NCBI Taxonomy" id="153913"/>
    <lineage>
        <taxon>Eukaryota</taxon>
        <taxon>Fungi</taxon>
        <taxon>Dikarya</taxon>
        <taxon>Basidiomycota</taxon>
        <taxon>Agaricomycotina</taxon>
        <taxon>Agaricomycetes</taxon>
        <taxon>Agaricomycetidae</taxon>
        <taxon>Agaricales</taxon>
        <taxon>Marasmiineae</taxon>
        <taxon>Physalacriaceae</taxon>
        <taxon>Armillaria</taxon>
    </lineage>
</organism>
<protein>
    <submittedName>
        <fullName evidence="2">Uncharacterized protein</fullName>
    </submittedName>
</protein>